<name>A0A9D2PQP0_9FIRM</name>
<dbReference type="Pfam" id="PF00535">
    <property type="entry name" value="Glycos_transf_2"/>
    <property type="match status" value="1"/>
</dbReference>
<dbReference type="AlphaFoldDB" id="A0A9D2PQP0"/>
<reference evidence="2" key="2">
    <citation type="submission" date="2021-04" db="EMBL/GenBank/DDBJ databases">
        <authorList>
            <person name="Gilroy R."/>
        </authorList>
    </citation>
    <scope>NUCLEOTIDE SEQUENCE</scope>
    <source>
        <strain evidence="2">CHK198-12963</strain>
    </source>
</reference>
<evidence type="ECO:0000259" key="1">
    <source>
        <dbReference type="Pfam" id="PF00535"/>
    </source>
</evidence>
<dbReference type="PANTHER" id="PTHR22916:SF3">
    <property type="entry name" value="UDP-GLCNAC:BETAGAL BETA-1,3-N-ACETYLGLUCOSAMINYLTRANSFERASE-LIKE PROTEIN 1"/>
    <property type="match status" value="1"/>
</dbReference>
<comment type="caution">
    <text evidence="2">The sequence shown here is derived from an EMBL/GenBank/DDBJ whole genome shotgun (WGS) entry which is preliminary data.</text>
</comment>
<dbReference type="SUPFAM" id="SSF53448">
    <property type="entry name" value="Nucleotide-diphospho-sugar transferases"/>
    <property type="match status" value="1"/>
</dbReference>
<organism evidence="2 3">
    <name type="scientific">Candidatus Enterocloster excrementigallinarum</name>
    <dbReference type="NCBI Taxonomy" id="2838558"/>
    <lineage>
        <taxon>Bacteria</taxon>
        <taxon>Bacillati</taxon>
        <taxon>Bacillota</taxon>
        <taxon>Clostridia</taxon>
        <taxon>Lachnospirales</taxon>
        <taxon>Lachnospiraceae</taxon>
        <taxon>Enterocloster</taxon>
    </lineage>
</organism>
<reference evidence="2" key="1">
    <citation type="journal article" date="2021" name="PeerJ">
        <title>Extensive microbial diversity within the chicken gut microbiome revealed by metagenomics and culture.</title>
        <authorList>
            <person name="Gilroy R."/>
            <person name="Ravi A."/>
            <person name="Getino M."/>
            <person name="Pursley I."/>
            <person name="Horton D.L."/>
            <person name="Alikhan N.F."/>
            <person name="Baker D."/>
            <person name="Gharbi K."/>
            <person name="Hall N."/>
            <person name="Watson M."/>
            <person name="Adriaenssens E.M."/>
            <person name="Foster-Nyarko E."/>
            <person name="Jarju S."/>
            <person name="Secka A."/>
            <person name="Antonio M."/>
            <person name="Oren A."/>
            <person name="Chaudhuri R.R."/>
            <person name="La Ragione R."/>
            <person name="Hildebrand F."/>
            <person name="Pallen M.J."/>
        </authorList>
    </citation>
    <scope>NUCLEOTIDE SEQUENCE</scope>
    <source>
        <strain evidence="2">CHK198-12963</strain>
    </source>
</reference>
<dbReference type="EMBL" id="DWWB01000007">
    <property type="protein sequence ID" value="HJC65467.1"/>
    <property type="molecule type" value="Genomic_DNA"/>
</dbReference>
<evidence type="ECO:0000313" key="3">
    <source>
        <dbReference type="Proteomes" id="UP000823863"/>
    </source>
</evidence>
<dbReference type="InterPro" id="IPR001173">
    <property type="entry name" value="Glyco_trans_2-like"/>
</dbReference>
<dbReference type="InterPro" id="IPR029044">
    <property type="entry name" value="Nucleotide-diphossugar_trans"/>
</dbReference>
<feature type="domain" description="Glycosyltransferase 2-like" evidence="1">
    <location>
        <begin position="14"/>
        <end position="132"/>
    </location>
</feature>
<sequence length="332" mass="37664">MMEKKNKESEGILVLVAARNGERYIGEQLDSILNQTVPGIRILVSDDCSQDRTPQIAGAYAKRFPGQVQVWQRERPSGGAAAHFLELLSFAARMEEPPEYVLLSDQDDVWFPYKAQRLLGQMKRTEREGSKGEMGRSQTLPVLVHSDLTVTDEKLKVIAPSFFAYQKVSPQRRALPQLLVQNNVTGGAVMLNRPLLELLKTPPQVCLMHDAWLALVACCFGTISWVKEPLYYYRQHGANALGAEKGDSPEGFIRRLKDGGEARDNYRKMFGQARCLLEMYGDRLDEEQKAVLKAFIRLPRRSRVGKMAEILRWGFTKNTWLRTLGQMMMIGD</sequence>
<dbReference type="GO" id="GO:0016758">
    <property type="term" value="F:hexosyltransferase activity"/>
    <property type="evidence" value="ECO:0007669"/>
    <property type="project" value="UniProtKB-ARBA"/>
</dbReference>
<dbReference type="Proteomes" id="UP000823863">
    <property type="component" value="Unassembled WGS sequence"/>
</dbReference>
<dbReference type="PANTHER" id="PTHR22916">
    <property type="entry name" value="GLYCOSYLTRANSFERASE"/>
    <property type="match status" value="1"/>
</dbReference>
<protein>
    <submittedName>
        <fullName evidence="2">Glycosyltransferase family 2 protein</fullName>
    </submittedName>
</protein>
<dbReference type="Gene3D" id="3.90.550.10">
    <property type="entry name" value="Spore Coat Polysaccharide Biosynthesis Protein SpsA, Chain A"/>
    <property type="match status" value="1"/>
</dbReference>
<dbReference type="CDD" id="cd04196">
    <property type="entry name" value="GT_2_like_d"/>
    <property type="match status" value="1"/>
</dbReference>
<accession>A0A9D2PQP0</accession>
<evidence type="ECO:0000313" key="2">
    <source>
        <dbReference type="EMBL" id="HJC65467.1"/>
    </source>
</evidence>
<proteinExistence type="predicted"/>
<gene>
    <name evidence="2" type="ORF">H9931_01940</name>
</gene>